<dbReference type="PANTHER" id="PTHR42692:SF2">
    <property type="entry name" value="IG HYPOTHETICAL 16995"/>
    <property type="match status" value="1"/>
</dbReference>
<dbReference type="Proteomes" id="UP001235840">
    <property type="component" value="Unassembled WGS sequence"/>
</dbReference>
<dbReference type="Gene3D" id="1.10.287.1080">
    <property type="entry name" value="MazG-like"/>
    <property type="match status" value="2"/>
</dbReference>
<keyword evidence="1" id="KW-0378">Hydrolase</keyword>
<accession>A0ABT9VWA7</accession>
<organism evidence="1 2">
    <name type="scientific">Caldalkalibacillus horti</name>
    <dbReference type="NCBI Taxonomy" id="77523"/>
    <lineage>
        <taxon>Bacteria</taxon>
        <taxon>Bacillati</taxon>
        <taxon>Bacillota</taxon>
        <taxon>Bacilli</taxon>
        <taxon>Bacillales</taxon>
        <taxon>Bacillaceae</taxon>
        <taxon>Caldalkalibacillus</taxon>
    </lineage>
</organism>
<proteinExistence type="predicted"/>
<dbReference type="InterPro" id="IPR047046">
    <property type="entry name" value="YpjD/YvdC"/>
</dbReference>
<evidence type="ECO:0000313" key="1">
    <source>
        <dbReference type="EMBL" id="MDQ0165278.1"/>
    </source>
</evidence>
<gene>
    <name evidence="1" type="ORF">J2S11_001178</name>
</gene>
<name>A0ABT9VWA7_9BACI</name>
<dbReference type="PANTHER" id="PTHR42692">
    <property type="entry name" value="NUCLEOTIDE PYROPHOSPHOHYDROLASE"/>
    <property type="match status" value="1"/>
</dbReference>
<keyword evidence="2" id="KW-1185">Reference proteome</keyword>
<comment type="caution">
    <text evidence="1">The sequence shown here is derived from an EMBL/GenBank/DDBJ whole genome shotgun (WGS) entry which is preliminary data.</text>
</comment>
<dbReference type="SUPFAM" id="SSF101386">
    <property type="entry name" value="all-alpha NTP pyrophosphatases"/>
    <property type="match status" value="1"/>
</dbReference>
<reference evidence="1 2" key="1">
    <citation type="submission" date="2023-07" db="EMBL/GenBank/DDBJ databases">
        <title>Genomic Encyclopedia of Type Strains, Phase IV (KMG-IV): sequencing the most valuable type-strain genomes for metagenomic binning, comparative biology and taxonomic classification.</title>
        <authorList>
            <person name="Goeker M."/>
        </authorList>
    </citation>
    <scope>NUCLEOTIDE SEQUENCE [LARGE SCALE GENOMIC DNA]</scope>
    <source>
        <strain evidence="1 2">DSM 12751</strain>
    </source>
</reference>
<protein>
    <submittedName>
        <fullName evidence="1">NTP pyrophosphatase (Non-canonical NTP hydrolase)</fullName>
    </submittedName>
</protein>
<dbReference type="GO" id="GO:0016787">
    <property type="term" value="F:hydrolase activity"/>
    <property type="evidence" value="ECO:0007669"/>
    <property type="project" value="UniProtKB-KW"/>
</dbReference>
<dbReference type="RefSeq" id="WP_307392159.1">
    <property type="nucleotide sequence ID" value="NZ_BAAADK010000045.1"/>
</dbReference>
<evidence type="ECO:0000313" key="2">
    <source>
        <dbReference type="Proteomes" id="UP001235840"/>
    </source>
</evidence>
<dbReference type="EMBL" id="JAUSTY010000004">
    <property type="protein sequence ID" value="MDQ0165278.1"/>
    <property type="molecule type" value="Genomic_DNA"/>
</dbReference>
<sequence>MKTIAYYQESIDSAIQALGGYWRPLSSLARLLEEIGEVNELLLQETRDMAWKEELAAELTDLFFISTCLAHQYAAQLENEYKRIHCPVVPEEMYAELDQFETPIQGLLHVTAQSGQIARILNHYEGDKKKKPSEQHKSVATEVAHLHKLLIKLANTVEVKLFDHVEVIISRNLVRDKNRFDITHDPITEGSRAEYLQALNENGQDNTPKVWGANAWDSQKTIEENILHSLPTIKRWVKCGQAEGIEAVVFQLPGKLKEADHIIITQRMIDFIGSNIDSQIELTATTYIPQANEHVFVLLKRMNRYSNIRKMDGRK</sequence>